<dbReference type="EMBL" id="JARJCN010000001">
    <property type="protein sequence ID" value="KAJ7104485.1"/>
    <property type="molecule type" value="Genomic_DNA"/>
</dbReference>
<dbReference type="Proteomes" id="UP001222325">
    <property type="component" value="Unassembled WGS sequence"/>
</dbReference>
<reference evidence="2" key="1">
    <citation type="submission" date="2023-03" db="EMBL/GenBank/DDBJ databases">
        <title>Massive genome expansion in bonnet fungi (Mycena s.s.) driven by repeated elements and novel gene families across ecological guilds.</title>
        <authorList>
            <consortium name="Lawrence Berkeley National Laboratory"/>
            <person name="Harder C.B."/>
            <person name="Miyauchi S."/>
            <person name="Viragh M."/>
            <person name="Kuo A."/>
            <person name="Thoen E."/>
            <person name="Andreopoulos B."/>
            <person name="Lu D."/>
            <person name="Skrede I."/>
            <person name="Drula E."/>
            <person name="Henrissat B."/>
            <person name="Morin E."/>
            <person name="Kohler A."/>
            <person name="Barry K."/>
            <person name="LaButti K."/>
            <person name="Morin E."/>
            <person name="Salamov A."/>
            <person name="Lipzen A."/>
            <person name="Mereny Z."/>
            <person name="Hegedus B."/>
            <person name="Baldrian P."/>
            <person name="Stursova M."/>
            <person name="Weitz H."/>
            <person name="Taylor A."/>
            <person name="Grigoriev I.V."/>
            <person name="Nagy L.G."/>
            <person name="Martin F."/>
            <person name="Kauserud H."/>
        </authorList>
    </citation>
    <scope>NUCLEOTIDE SEQUENCE</scope>
    <source>
        <strain evidence="2">CBHHK173m</strain>
    </source>
</reference>
<comment type="caution">
    <text evidence="2">The sequence shown here is derived from an EMBL/GenBank/DDBJ whole genome shotgun (WGS) entry which is preliminary data.</text>
</comment>
<feature type="domain" description="HAM1-like N-terminal" evidence="1">
    <location>
        <begin position="46"/>
        <end position="101"/>
    </location>
</feature>
<organism evidence="2 3">
    <name type="scientific">Mycena belliarum</name>
    <dbReference type="NCBI Taxonomy" id="1033014"/>
    <lineage>
        <taxon>Eukaryota</taxon>
        <taxon>Fungi</taxon>
        <taxon>Dikarya</taxon>
        <taxon>Basidiomycota</taxon>
        <taxon>Agaricomycotina</taxon>
        <taxon>Agaricomycetes</taxon>
        <taxon>Agaricomycetidae</taxon>
        <taxon>Agaricales</taxon>
        <taxon>Marasmiineae</taxon>
        <taxon>Mycenaceae</taxon>
        <taxon>Mycena</taxon>
    </lineage>
</organism>
<protein>
    <recommendedName>
        <fullName evidence="1">HAM1-like N-terminal domain-containing protein</fullName>
    </recommendedName>
</protein>
<evidence type="ECO:0000313" key="3">
    <source>
        <dbReference type="Proteomes" id="UP001222325"/>
    </source>
</evidence>
<gene>
    <name evidence="2" type="ORF">B0H15DRAFT_27799</name>
</gene>
<dbReference type="InterPro" id="IPR045967">
    <property type="entry name" value="HAM1-like_N"/>
</dbReference>
<keyword evidence="3" id="KW-1185">Reference proteome</keyword>
<evidence type="ECO:0000313" key="2">
    <source>
        <dbReference type="EMBL" id="KAJ7104485.1"/>
    </source>
</evidence>
<dbReference type="AlphaFoldDB" id="A0AAD6UJ66"/>
<evidence type="ECO:0000259" key="1">
    <source>
        <dbReference type="Pfam" id="PF19343"/>
    </source>
</evidence>
<proteinExistence type="predicted"/>
<accession>A0AAD6UJ66</accession>
<name>A0AAD6UJ66_9AGAR</name>
<sequence length="187" mass="20470">MCKAKWRAQVAGARTDLRALQRLCARASEKHGDVGISVSAGREQVVVVENLTLSGRHLFPNVVENEAHNLVRFSPYAAKAAGDASTHEFTFTFSEVHADVRRGVLVPLEGGADQDGRLGAGGRGAWRVGARLVLPRIWDVADGWVQATATLKSSRETHRASTVLGVRVKVGQLRFRIRDSKHHLLYT</sequence>
<dbReference type="Pfam" id="PF19343">
    <property type="entry name" value="HAM1_N"/>
    <property type="match status" value="1"/>
</dbReference>